<dbReference type="GO" id="GO:0016075">
    <property type="term" value="P:rRNA catabolic process"/>
    <property type="evidence" value="ECO:0007669"/>
    <property type="project" value="TreeGrafter"/>
</dbReference>
<dbReference type="Proteomes" id="UP000193467">
    <property type="component" value="Unassembled WGS sequence"/>
</dbReference>
<dbReference type="InParanoid" id="A0A1Y2FQ39"/>
<dbReference type="STRING" id="106004.A0A1Y2FQ39"/>
<evidence type="ECO:0000313" key="3">
    <source>
        <dbReference type="EMBL" id="ORY86039.1"/>
    </source>
</evidence>
<feature type="domain" description="Exoribonuclease phosphorolytic" evidence="2">
    <location>
        <begin position="24"/>
        <end position="82"/>
    </location>
</feature>
<dbReference type="GO" id="GO:0005730">
    <property type="term" value="C:nucleolus"/>
    <property type="evidence" value="ECO:0007669"/>
    <property type="project" value="TreeGrafter"/>
</dbReference>
<protein>
    <recommendedName>
        <fullName evidence="2">Exoribonuclease phosphorolytic domain-containing protein</fullName>
    </recommendedName>
</protein>
<dbReference type="Gene3D" id="3.30.230.70">
    <property type="entry name" value="GHMP Kinase, N-terminal domain"/>
    <property type="match status" value="1"/>
</dbReference>
<dbReference type="FunCoup" id="A0A1Y2FQ39">
    <property type="interactions" value="356"/>
</dbReference>
<name>A0A1Y2FQ39_9BASI</name>
<organism evidence="3 4">
    <name type="scientific">Leucosporidium creatinivorum</name>
    <dbReference type="NCBI Taxonomy" id="106004"/>
    <lineage>
        <taxon>Eukaryota</taxon>
        <taxon>Fungi</taxon>
        <taxon>Dikarya</taxon>
        <taxon>Basidiomycota</taxon>
        <taxon>Pucciniomycotina</taxon>
        <taxon>Microbotryomycetes</taxon>
        <taxon>Leucosporidiales</taxon>
        <taxon>Leucosporidium</taxon>
    </lineage>
</organism>
<dbReference type="InterPro" id="IPR001247">
    <property type="entry name" value="ExoRNase_PH_dom1"/>
</dbReference>
<dbReference type="Pfam" id="PF01138">
    <property type="entry name" value="RNase_PH"/>
    <property type="match status" value="1"/>
</dbReference>
<accession>A0A1Y2FQ39</accession>
<evidence type="ECO:0000313" key="4">
    <source>
        <dbReference type="Proteomes" id="UP000193467"/>
    </source>
</evidence>
<dbReference type="OrthoDB" id="2537683at2759"/>
<dbReference type="GO" id="GO:0034475">
    <property type="term" value="P:U4 snRNA 3'-end processing"/>
    <property type="evidence" value="ECO:0007669"/>
    <property type="project" value="TreeGrafter"/>
</dbReference>
<reference evidence="3 4" key="1">
    <citation type="submission" date="2016-07" db="EMBL/GenBank/DDBJ databases">
        <title>Pervasive Adenine N6-methylation of Active Genes in Fungi.</title>
        <authorList>
            <consortium name="DOE Joint Genome Institute"/>
            <person name="Mondo S.J."/>
            <person name="Dannebaum R.O."/>
            <person name="Kuo R.C."/>
            <person name="Labutti K."/>
            <person name="Haridas S."/>
            <person name="Kuo A."/>
            <person name="Salamov A."/>
            <person name="Ahrendt S.R."/>
            <person name="Lipzen A."/>
            <person name="Sullivan W."/>
            <person name="Andreopoulos W.B."/>
            <person name="Clum A."/>
            <person name="Lindquist E."/>
            <person name="Daum C."/>
            <person name="Ramamoorthy G.K."/>
            <person name="Gryganskyi A."/>
            <person name="Culley D."/>
            <person name="Magnuson J.K."/>
            <person name="James T.Y."/>
            <person name="O'Malley M.A."/>
            <person name="Stajich J.E."/>
            <person name="Spatafora J.W."/>
            <person name="Visel A."/>
            <person name="Grigoriev I.V."/>
        </authorList>
    </citation>
    <scope>NUCLEOTIDE SEQUENCE [LARGE SCALE GENOMIC DNA]</scope>
    <source>
        <strain evidence="3 4">62-1032</strain>
    </source>
</reference>
<sequence>MGRGSQLGGAKAVAARYGSLLVVKRTIELAASLKATFEPVLLLHLYPRSSIDIYLQILEVDGSLLQAAINATTLALISAGLPLTDYVCSLSLASYPSISPSAAPQIPPFTLSTPSVPHSNKESGTIGSGSTTLLDLCQQEEQSLPNVTVAVLPRSGKVTLVNLETRVGVGRFEEMLRWGVEGSKVVQGAMEEAVHTWAQSLAAPSKGLANLFPGIAGSKPEGEDEEMDD</sequence>
<dbReference type="PANTHER" id="PTHR11953">
    <property type="entry name" value="EXOSOME COMPLEX COMPONENT"/>
    <property type="match status" value="1"/>
</dbReference>
<comment type="similarity">
    <text evidence="1">Belongs to the RNase PH family.</text>
</comment>
<dbReference type="PANTHER" id="PTHR11953:SF0">
    <property type="entry name" value="EXOSOME COMPLEX COMPONENT RRP41"/>
    <property type="match status" value="1"/>
</dbReference>
<dbReference type="GO" id="GO:0003723">
    <property type="term" value="F:RNA binding"/>
    <property type="evidence" value="ECO:0007669"/>
    <property type="project" value="TreeGrafter"/>
</dbReference>
<comment type="caution">
    <text evidence="3">The sequence shown here is derived from an EMBL/GenBank/DDBJ whole genome shotgun (WGS) entry which is preliminary data.</text>
</comment>
<dbReference type="GO" id="GO:0071051">
    <property type="term" value="P:poly(A)-dependent snoRNA 3'-end processing"/>
    <property type="evidence" value="ECO:0007669"/>
    <property type="project" value="TreeGrafter"/>
</dbReference>
<proteinExistence type="inferred from homology"/>
<dbReference type="InterPro" id="IPR027408">
    <property type="entry name" value="PNPase/RNase_PH_dom_sf"/>
</dbReference>
<dbReference type="GO" id="GO:0000176">
    <property type="term" value="C:nuclear exosome (RNase complex)"/>
    <property type="evidence" value="ECO:0007669"/>
    <property type="project" value="TreeGrafter"/>
</dbReference>
<evidence type="ECO:0000259" key="2">
    <source>
        <dbReference type="Pfam" id="PF01138"/>
    </source>
</evidence>
<dbReference type="InterPro" id="IPR036345">
    <property type="entry name" value="ExoRNase_PH_dom2_sf"/>
</dbReference>
<dbReference type="InterPro" id="IPR050080">
    <property type="entry name" value="RNase_PH"/>
</dbReference>
<gene>
    <name evidence="3" type="ORF">BCR35DRAFT_330733</name>
</gene>
<dbReference type="GO" id="GO:0071028">
    <property type="term" value="P:nuclear mRNA surveillance"/>
    <property type="evidence" value="ECO:0007669"/>
    <property type="project" value="TreeGrafter"/>
</dbReference>
<dbReference type="AlphaFoldDB" id="A0A1Y2FQ39"/>
<dbReference type="EMBL" id="MCGR01000015">
    <property type="protein sequence ID" value="ORY86039.1"/>
    <property type="molecule type" value="Genomic_DNA"/>
</dbReference>
<keyword evidence="4" id="KW-1185">Reference proteome</keyword>
<dbReference type="SUPFAM" id="SSF55666">
    <property type="entry name" value="Ribonuclease PH domain 2-like"/>
    <property type="match status" value="1"/>
</dbReference>
<dbReference type="InterPro" id="IPR020568">
    <property type="entry name" value="Ribosomal_Su5_D2-typ_SF"/>
</dbReference>
<evidence type="ECO:0000256" key="1">
    <source>
        <dbReference type="ARBA" id="ARBA00006678"/>
    </source>
</evidence>
<dbReference type="GO" id="GO:0000177">
    <property type="term" value="C:cytoplasmic exosome (RNase complex)"/>
    <property type="evidence" value="ECO:0007669"/>
    <property type="project" value="TreeGrafter"/>
</dbReference>
<dbReference type="SUPFAM" id="SSF54211">
    <property type="entry name" value="Ribosomal protein S5 domain 2-like"/>
    <property type="match status" value="1"/>
</dbReference>